<dbReference type="InterPro" id="IPR050113">
    <property type="entry name" value="Ub_conjugating_enzyme"/>
</dbReference>
<name>A0A7J7IT47_BUGNE</name>
<dbReference type="FunFam" id="3.10.110.10:FF:000086">
    <property type="entry name" value="Ubiquitin-conjugating enzyme E2 J1"/>
    <property type="match status" value="1"/>
</dbReference>
<dbReference type="SMART" id="SM00212">
    <property type="entry name" value="UBCc"/>
    <property type="match status" value="1"/>
</dbReference>
<evidence type="ECO:0000256" key="1">
    <source>
        <dbReference type="SAM" id="MobiDB-lite"/>
    </source>
</evidence>
<protein>
    <submittedName>
        <fullName evidence="3">UBE2J1</fullName>
    </submittedName>
</protein>
<comment type="caution">
    <text evidence="3">The sequence shown here is derived from an EMBL/GenBank/DDBJ whole genome shotgun (WGS) entry which is preliminary data.</text>
</comment>
<dbReference type="PANTHER" id="PTHR24067">
    <property type="entry name" value="UBIQUITIN-CONJUGATING ENZYME E2"/>
    <property type="match status" value="1"/>
</dbReference>
<dbReference type="PROSITE" id="PS50127">
    <property type="entry name" value="UBC_2"/>
    <property type="match status" value="1"/>
</dbReference>
<dbReference type="Proteomes" id="UP000593567">
    <property type="component" value="Unassembled WGS sequence"/>
</dbReference>
<dbReference type="OrthoDB" id="1158011at2759"/>
<dbReference type="InterPro" id="IPR000608">
    <property type="entry name" value="UBC"/>
</dbReference>
<dbReference type="Pfam" id="PF00179">
    <property type="entry name" value="UQ_con"/>
    <property type="match status" value="1"/>
</dbReference>
<dbReference type="EMBL" id="VXIV02003475">
    <property type="protein sequence ID" value="KAF6016747.1"/>
    <property type="molecule type" value="Genomic_DNA"/>
</dbReference>
<dbReference type="SUPFAM" id="SSF54495">
    <property type="entry name" value="UBC-like"/>
    <property type="match status" value="1"/>
</dbReference>
<dbReference type="InterPro" id="IPR016135">
    <property type="entry name" value="UBQ-conjugating_enzyme/RWD"/>
</dbReference>
<sequence length="305" mass="33881">MEGQYNLRSPAVKRLMREAQELSNPTEQYFAQPLEDNLFEWHFTIRGPSDSDFDGGIYHGRIILPPDYPMKPPSIMFLTTNGRFECFTKICLSISKHHPESWQPSWSIRTALLAIIGFMPSPGHGAIGSLDYTPAERQQLAKKSRTYRCEICGNVCDKILPLTSKSDDSRQEMMDLAAQLSMVGEKEKISRQQEICLLVNGDSHICKSSIDYLTALIAFQKRTWGLRSHCSSTPSASPLSNTADLRQRINSNISAEPGQDSSAPSTAPSETATVAASSRIQLQQLGQVAHLSRLTKIPETHGEIS</sequence>
<accession>A0A7J7IT47</accession>
<feature type="domain" description="UBC core" evidence="2">
    <location>
        <begin position="10"/>
        <end position="160"/>
    </location>
</feature>
<dbReference type="Gene3D" id="3.10.110.10">
    <property type="entry name" value="Ubiquitin Conjugating Enzyme"/>
    <property type="match status" value="1"/>
</dbReference>
<gene>
    <name evidence="3" type="ORF">EB796_024946</name>
</gene>
<evidence type="ECO:0000259" key="2">
    <source>
        <dbReference type="PROSITE" id="PS50127"/>
    </source>
</evidence>
<evidence type="ECO:0000313" key="3">
    <source>
        <dbReference type="EMBL" id="KAF6016747.1"/>
    </source>
</evidence>
<feature type="region of interest" description="Disordered" evidence="1">
    <location>
        <begin position="253"/>
        <end position="272"/>
    </location>
</feature>
<proteinExistence type="predicted"/>
<organism evidence="3 4">
    <name type="scientific">Bugula neritina</name>
    <name type="common">Brown bryozoan</name>
    <name type="synonym">Sertularia neritina</name>
    <dbReference type="NCBI Taxonomy" id="10212"/>
    <lineage>
        <taxon>Eukaryota</taxon>
        <taxon>Metazoa</taxon>
        <taxon>Spiralia</taxon>
        <taxon>Lophotrochozoa</taxon>
        <taxon>Bryozoa</taxon>
        <taxon>Gymnolaemata</taxon>
        <taxon>Cheilostomatida</taxon>
        <taxon>Flustrina</taxon>
        <taxon>Buguloidea</taxon>
        <taxon>Bugulidae</taxon>
        <taxon>Bugula</taxon>
    </lineage>
</organism>
<dbReference type="AlphaFoldDB" id="A0A7J7IT47"/>
<dbReference type="CDD" id="cd23799">
    <property type="entry name" value="UBCc_UBE2J"/>
    <property type="match status" value="1"/>
</dbReference>
<reference evidence="3" key="1">
    <citation type="submission" date="2020-06" db="EMBL/GenBank/DDBJ databases">
        <title>Draft genome of Bugula neritina, a colonial animal packing powerful symbionts and potential medicines.</title>
        <authorList>
            <person name="Rayko M."/>
        </authorList>
    </citation>
    <scope>NUCLEOTIDE SEQUENCE [LARGE SCALE GENOMIC DNA]</scope>
    <source>
        <strain evidence="3">Kwan_BN1</strain>
    </source>
</reference>
<evidence type="ECO:0000313" key="4">
    <source>
        <dbReference type="Proteomes" id="UP000593567"/>
    </source>
</evidence>
<keyword evidence="4" id="KW-1185">Reference proteome</keyword>
<feature type="compositionally biased region" description="Low complexity" evidence="1">
    <location>
        <begin position="261"/>
        <end position="272"/>
    </location>
</feature>